<dbReference type="Pfam" id="PF22461">
    <property type="entry name" value="SLBB_2"/>
    <property type="match status" value="2"/>
</dbReference>
<reference evidence="18" key="1">
    <citation type="journal article" date="2023" name="Int. J. Syst. Evol. Microbiol.">
        <title>Mesoterricola silvestris gen. nov., sp. nov., Mesoterricola sediminis sp. nov., Geothrix oryzae sp. nov., Geothrix edaphica sp. nov., Geothrix rubra sp. nov., and Geothrix limicola sp. nov., six novel members of Acidobacteriota isolated from soils.</title>
        <authorList>
            <person name="Itoh H."/>
            <person name="Sugisawa Y."/>
            <person name="Mise K."/>
            <person name="Xu Z."/>
            <person name="Kuniyasu M."/>
            <person name="Ushijima N."/>
            <person name="Kawano K."/>
            <person name="Kobayashi E."/>
            <person name="Shiratori Y."/>
            <person name="Masuda Y."/>
            <person name="Senoo K."/>
        </authorList>
    </citation>
    <scope>NUCLEOTIDE SEQUENCE</scope>
    <source>
        <strain evidence="18">W786</strain>
    </source>
</reference>
<keyword evidence="9" id="KW-0406">Ion transport</keyword>
<dbReference type="InterPro" id="IPR054765">
    <property type="entry name" value="SLBB_dom"/>
</dbReference>
<evidence type="ECO:0000256" key="13">
    <source>
        <dbReference type="ARBA" id="ARBA00023237"/>
    </source>
</evidence>
<evidence type="ECO:0000256" key="7">
    <source>
        <dbReference type="ARBA" id="ARBA00022729"/>
    </source>
</evidence>
<evidence type="ECO:0000256" key="15">
    <source>
        <dbReference type="SAM" id="SignalP"/>
    </source>
</evidence>
<feature type="domain" description="Polysaccharide export protein N-terminal" evidence="16">
    <location>
        <begin position="76"/>
        <end position="160"/>
    </location>
</feature>
<keyword evidence="4" id="KW-1134">Transmembrane beta strand</keyword>
<evidence type="ECO:0000256" key="10">
    <source>
        <dbReference type="ARBA" id="ARBA00023114"/>
    </source>
</evidence>
<dbReference type="InterPro" id="IPR049712">
    <property type="entry name" value="Poly_export"/>
</dbReference>
<evidence type="ECO:0000259" key="17">
    <source>
        <dbReference type="Pfam" id="PF22461"/>
    </source>
</evidence>
<name>A0AA48GUL1_9BACT</name>
<keyword evidence="13" id="KW-0998">Cell outer membrane</keyword>
<dbReference type="AlphaFoldDB" id="A0AA48GUL1"/>
<dbReference type="GO" id="GO:0046930">
    <property type="term" value="C:pore complex"/>
    <property type="evidence" value="ECO:0007669"/>
    <property type="project" value="UniProtKB-KW"/>
</dbReference>
<dbReference type="RefSeq" id="WP_243329463.1">
    <property type="nucleotide sequence ID" value="NZ_AP027081.1"/>
</dbReference>
<keyword evidence="5" id="KW-0762">Sugar transport</keyword>
<dbReference type="PANTHER" id="PTHR33619:SF3">
    <property type="entry name" value="POLYSACCHARIDE EXPORT PROTEIN GFCE-RELATED"/>
    <property type="match status" value="1"/>
</dbReference>
<evidence type="ECO:0000256" key="11">
    <source>
        <dbReference type="ARBA" id="ARBA00023136"/>
    </source>
</evidence>
<dbReference type="EMBL" id="AP027081">
    <property type="protein sequence ID" value="BDU75925.1"/>
    <property type="molecule type" value="Genomic_DNA"/>
</dbReference>
<sequence length="371" mass="39606">MSPALTPLAFAAAAGLLLSTACQAPGMKFNARPGDKPTRQEEGGLNVTLRRLDPEAVRTQVRPTPAATLSDLLVDAPPAYRIGPQDVLLATVWDHPEITLALGQYRTDNATGSLVDEEGRIFFPYVGQLSVKGLTTGQARAKLTAELAKVLQNPQVDLKVLAFRSQKVFVGGEVKTPASYNVTDVPFTLAEAINRAGGFTPTADDSRLTLTRGPRSWTLNFHALMTQGGLGSRVLLQDGDTLMVASNVESPIYMMGEVQKPGTLPLVHGARSLAQAISDAGGIVGASADARSIYVIRKGATDRDVDVWHLDARNPTAMMLADAFALNPRDIVYVDAGTSVRFNRVMNLILPTVQAVTNVATSAATVHYFSK</sequence>
<dbReference type="Proteomes" id="UP001228113">
    <property type="component" value="Chromosome"/>
</dbReference>
<keyword evidence="3" id="KW-0813">Transport</keyword>
<evidence type="ECO:0000256" key="3">
    <source>
        <dbReference type="ARBA" id="ARBA00022448"/>
    </source>
</evidence>
<evidence type="ECO:0000256" key="12">
    <source>
        <dbReference type="ARBA" id="ARBA00023139"/>
    </source>
</evidence>
<evidence type="ECO:0000256" key="8">
    <source>
        <dbReference type="ARBA" id="ARBA00023047"/>
    </source>
</evidence>
<evidence type="ECO:0000256" key="4">
    <source>
        <dbReference type="ARBA" id="ARBA00022452"/>
    </source>
</evidence>
<dbReference type="GO" id="GO:0006811">
    <property type="term" value="P:monoatomic ion transport"/>
    <property type="evidence" value="ECO:0007669"/>
    <property type="project" value="UniProtKB-KW"/>
</dbReference>
<keyword evidence="11" id="KW-0472">Membrane</keyword>
<gene>
    <name evidence="18" type="ORF">METESE_08830</name>
</gene>
<protein>
    <submittedName>
        <fullName evidence="18">Capsular polysaccharide transporter</fullName>
    </submittedName>
</protein>
<evidence type="ECO:0000256" key="1">
    <source>
        <dbReference type="ARBA" id="ARBA00004571"/>
    </source>
</evidence>
<evidence type="ECO:0000256" key="14">
    <source>
        <dbReference type="ARBA" id="ARBA00023288"/>
    </source>
</evidence>
<evidence type="ECO:0000313" key="18">
    <source>
        <dbReference type="EMBL" id="BDU75925.1"/>
    </source>
</evidence>
<dbReference type="InterPro" id="IPR003715">
    <property type="entry name" value="Poly_export_N"/>
</dbReference>
<keyword evidence="14" id="KW-0449">Lipoprotein</keyword>
<evidence type="ECO:0000256" key="2">
    <source>
        <dbReference type="ARBA" id="ARBA00009450"/>
    </source>
</evidence>
<evidence type="ECO:0000256" key="9">
    <source>
        <dbReference type="ARBA" id="ARBA00023065"/>
    </source>
</evidence>
<dbReference type="Pfam" id="PF02563">
    <property type="entry name" value="Poly_export"/>
    <property type="match status" value="1"/>
</dbReference>
<comment type="subcellular location">
    <subcellularLocation>
        <location evidence="1">Cell outer membrane</location>
        <topology evidence="1">Multi-pass membrane protein</topology>
    </subcellularLocation>
</comment>
<dbReference type="PANTHER" id="PTHR33619">
    <property type="entry name" value="POLYSACCHARIDE EXPORT PROTEIN GFCE-RELATED"/>
    <property type="match status" value="1"/>
</dbReference>
<keyword evidence="12" id="KW-0564">Palmitate</keyword>
<dbReference type="GO" id="GO:0015288">
    <property type="term" value="F:porin activity"/>
    <property type="evidence" value="ECO:0007669"/>
    <property type="project" value="UniProtKB-KW"/>
</dbReference>
<comment type="similarity">
    <text evidence="2">Belongs to the BexD/CtrA/VexA family.</text>
</comment>
<keyword evidence="6" id="KW-0812">Transmembrane</keyword>
<evidence type="ECO:0000256" key="6">
    <source>
        <dbReference type="ARBA" id="ARBA00022692"/>
    </source>
</evidence>
<feature type="domain" description="SLBB" evidence="17">
    <location>
        <begin position="166"/>
        <end position="244"/>
    </location>
</feature>
<feature type="chain" id="PRO_5041458550" evidence="15">
    <location>
        <begin position="25"/>
        <end position="371"/>
    </location>
</feature>
<evidence type="ECO:0000259" key="16">
    <source>
        <dbReference type="Pfam" id="PF02563"/>
    </source>
</evidence>
<keyword evidence="19" id="KW-1185">Reference proteome</keyword>
<keyword evidence="8" id="KW-0625">Polysaccharide transport</keyword>
<organism evidence="18 19">
    <name type="scientific">Mesoterricola sediminis</name>
    <dbReference type="NCBI Taxonomy" id="2927980"/>
    <lineage>
        <taxon>Bacteria</taxon>
        <taxon>Pseudomonadati</taxon>
        <taxon>Acidobacteriota</taxon>
        <taxon>Holophagae</taxon>
        <taxon>Holophagales</taxon>
        <taxon>Holophagaceae</taxon>
        <taxon>Mesoterricola</taxon>
    </lineage>
</organism>
<proteinExistence type="inferred from homology"/>
<keyword evidence="10" id="KW-0626">Porin</keyword>
<feature type="domain" description="SLBB" evidence="17">
    <location>
        <begin position="252"/>
        <end position="334"/>
    </location>
</feature>
<dbReference type="GO" id="GO:0015159">
    <property type="term" value="F:polysaccharide transmembrane transporter activity"/>
    <property type="evidence" value="ECO:0007669"/>
    <property type="project" value="InterPro"/>
</dbReference>
<dbReference type="GO" id="GO:0009279">
    <property type="term" value="C:cell outer membrane"/>
    <property type="evidence" value="ECO:0007669"/>
    <property type="project" value="UniProtKB-SubCell"/>
</dbReference>
<evidence type="ECO:0000256" key="5">
    <source>
        <dbReference type="ARBA" id="ARBA00022597"/>
    </source>
</evidence>
<dbReference type="Gene3D" id="3.30.1950.10">
    <property type="entry name" value="wza like domain"/>
    <property type="match status" value="1"/>
</dbReference>
<feature type="signal peptide" evidence="15">
    <location>
        <begin position="1"/>
        <end position="24"/>
    </location>
</feature>
<dbReference type="KEGG" id="msea:METESE_08830"/>
<accession>A0AA48GUL1</accession>
<evidence type="ECO:0000313" key="19">
    <source>
        <dbReference type="Proteomes" id="UP001228113"/>
    </source>
</evidence>
<dbReference type="Gene3D" id="3.10.560.10">
    <property type="entry name" value="Outer membrane lipoprotein wza domain like"/>
    <property type="match status" value="2"/>
</dbReference>
<keyword evidence="7 15" id="KW-0732">Signal</keyword>